<keyword evidence="4" id="KW-1185">Reference proteome</keyword>
<dbReference type="Gene3D" id="3.90.550.10">
    <property type="entry name" value="Spore Coat Polysaccharide Biosynthesis Protein SpsA, Chain A"/>
    <property type="match status" value="1"/>
</dbReference>
<dbReference type="RefSeq" id="WP_301139455.1">
    <property type="nucleotide sequence ID" value="NZ_JAUHTQ010000016.1"/>
</dbReference>
<comment type="similarity">
    <text evidence="1">Belongs to the glycosyltransferase 2 family.</text>
</comment>
<reference evidence="3" key="1">
    <citation type="submission" date="2023-07" db="EMBL/GenBank/DDBJ databases">
        <title>Ureibacillus sp. isolated from freshwater well.</title>
        <authorList>
            <person name="Kirdat K."/>
            <person name="Bhatt A."/>
            <person name="Teware R."/>
            <person name="Bhavsar Y."/>
            <person name="Yadav A."/>
        </authorList>
    </citation>
    <scope>NUCLEOTIDE SEQUENCE</scope>
    <source>
        <strain evidence="3">BA0131</strain>
    </source>
</reference>
<dbReference type="Proteomes" id="UP001172743">
    <property type="component" value="Unassembled WGS sequence"/>
</dbReference>
<evidence type="ECO:0000313" key="4">
    <source>
        <dbReference type="Proteomes" id="UP001172743"/>
    </source>
</evidence>
<keyword evidence="3" id="KW-0328">Glycosyltransferase</keyword>
<name>A0ABT8GUT6_9BACL</name>
<sequence>MGKKVSVIIPIYNAEQYLQKCIDSVISQTYKNIELVLVNDGSIDNSLSICRRNSQINDNIIVVDSPNKGVSNARNIGIERATGTYIMFVDADDELDLLAIDKLVSIIEKEETDLVICGYNKCNTNKISIEQIAINDQRLTNKDIILKFWDFFNAGIMNAPWNKLYKLSIIKENKILYPTRIRMGEDGYFNVNYLENCNDVFITKDCLYNYYENPSQSSKNVFNNYFEMMMENFDNIEEMFKKIDALSHSKVKEQHNLEIFNVVKHSIDHVVMNKSLTIKDKKNKINTIFCHIRIKEILKYIRVNGIQNRVFLVLFRFKMYYTIIYIRKMLLTGVIKK</sequence>
<dbReference type="InterPro" id="IPR029044">
    <property type="entry name" value="Nucleotide-diphossugar_trans"/>
</dbReference>
<dbReference type="SUPFAM" id="SSF53448">
    <property type="entry name" value="Nucleotide-diphospho-sugar transferases"/>
    <property type="match status" value="1"/>
</dbReference>
<dbReference type="InterPro" id="IPR001173">
    <property type="entry name" value="Glyco_trans_2-like"/>
</dbReference>
<accession>A0ABT8GUT6</accession>
<dbReference type="GO" id="GO:0016757">
    <property type="term" value="F:glycosyltransferase activity"/>
    <property type="evidence" value="ECO:0007669"/>
    <property type="project" value="UniProtKB-KW"/>
</dbReference>
<evidence type="ECO:0000256" key="1">
    <source>
        <dbReference type="ARBA" id="ARBA00006739"/>
    </source>
</evidence>
<dbReference type="EC" id="2.4.-.-" evidence="3"/>
<evidence type="ECO:0000313" key="3">
    <source>
        <dbReference type="EMBL" id="MDN4495139.1"/>
    </source>
</evidence>
<dbReference type="EMBL" id="JAUHTQ010000016">
    <property type="protein sequence ID" value="MDN4495139.1"/>
    <property type="molecule type" value="Genomic_DNA"/>
</dbReference>
<gene>
    <name evidence="3" type="ORF">QYB95_16415</name>
</gene>
<dbReference type="PANTHER" id="PTHR22916:SF3">
    <property type="entry name" value="UDP-GLCNAC:BETAGAL BETA-1,3-N-ACETYLGLUCOSAMINYLTRANSFERASE-LIKE PROTEIN 1"/>
    <property type="match status" value="1"/>
</dbReference>
<organism evidence="3 4">
    <name type="scientific">Ureibacillus aquaedulcis</name>
    <dbReference type="NCBI Taxonomy" id="3058421"/>
    <lineage>
        <taxon>Bacteria</taxon>
        <taxon>Bacillati</taxon>
        <taxon>Bacillota</taxon>
        <taxon>Bacilli</taxon>
        <taxon>Bacillales</taxon>
        <taxon>Caryophanaceae</taxon>
        <taxon>Ureibacillus</taxon>
    </lineage>
</organism>
<keyword evidence="3" id="KW-0808">Transferase</keyword>
<evidence type="ECO:0000259" key="2">
    <source>
        <dbReference type="Pfam" id="PF00535"/>
    </source>
</evidence>
<proteinExistence type="inferred from homology"/>
<dbReference type="PANTHER" id="PTHR22916">
    <property type="entry name" value="GLYCOSYLTRANSFERASE"/>
    <property type="match status" value="1"/>
</dbReference>
<comment type="caution">
    <text evidence="3">The sequence shown here is derived from an EMBL/GenBank/DDBJ whole genome shotgun (WGS) entry which is preliminary data.</text>
</comment>
<dbReference type="CDD" id="cd00761">
    <property type="entry name" value="Glyco_tranf_GTA_type"/>
    <property type="match status" value="1"/>
</dbReference>
<protein>
    <submittedName>
        <fullName evidence="3">Glycosyltransferase family 2 protein</fullName>
        <ecNumber evidence="3">2.4.-.-</ecNumber>
    </submittedName>
</protein>
<dbReference type="Pfam" id="PF00535">
    <property type="entry name" value="Glycos_transf_2"/>
    <property type="match status" value="1"/>
</dbReference>
<feature type="domain" description="Glycosyltransferase 2-like" evidence="2">
    <location>
        <begin position="6"/>
        <end position="132"/>
    </location>
</feature>